<proteinExistence type="predicted"/>
<dbReference type="InterPro" id="IPR006680">
    <property type="entry name" value="Amidohydro-rel"/>
</dbReference>
<evidence type="ECO:0000259" key="5">
    <source>
        <dbReference type="Pfam" id="PF01979"/>
    </source>
</evidence>
<organism evidence="6 7">
    <name type="scientific">Diaphorina citri</name>
    <name type="common">Asian citrus psyllid</name>
    <dbReference type="NCBI Taxonomy" id="121845"/>
    <lineage>
        <taxon>Eukaryota</taxon>
        <taxon>Metazoa</taxon>
        <taxon>Ecdysozoa</taxon>
        <taxon>Arthropoda</taxon>
        <taxon>Hexapoda</taxon>
        <taxon>Insecta</taxon>
        <taxon>Pterygota</taxon>
        <taxon>Neoptera</taxon>
        <taxon>Paraneoptera</taxon>
        <taxon>Hemiptera</taxon>
        <taxon>Sternorrhyncha</taxon>
        <taxon>Psylloidea</taxon>
        <taxon>Psyllidae</taxon>
        <taxon>Diaphorininae</taxon>
        <taxon>Diaphorina</taxon>
    </lineage>
</organism>
<dbReference type="GO" id="GO:0006147">
    <property type="term" value="P:guanine catabolic process"/>
    <property type="evidence" value="ECO:0007669"/>
    <property type="project" value="UniProtKB-UniPathway"/>
</dbReference>
<dbReference type="GO" id="GO:0008270">
    <property type="term" value="F:zinc ion binding"/>
    <property type="evidence" value="ECO:0007669"/>
    <property type="project" value="TreeGrafter"/>
</dbReference>
<dbReference type="Pfam" id="PF01979">
    <property type="entry name" value="Amidohydro_1"/>
    <property type="match status" value="1"/>
</dbReference>
<name>A0A3Q0J017_DIACI</name>
<dbReference type="InterPro" id="IPR032466">
    <property type="entry name" value="Metal_Hydrolase"/>
</dbReference>
<evidence type="ECO:0000313" key="7">
    <source>
        <dbReference type="RefSeq" id="XP_026681804.1"/>
    </source>
</evidence>
<dbReference type="Gene3D" id="3.20.20.140">
    <property type="entry name" value="Metal-dependent hydrolases"/>
    <property type="match status" value="1"/>
</dbReference>
<dbReference type="AlphaFoldDB" id="A0A3Q0J017"/>
<evidence type="ECO:0000256" key="4">
    <source>
        <dbReference type="ARBA" id="ARBA00022833"/>
    </source>
</evidence>
<dbReference type="GO" id="GO:0008892">
    <property type="term" value="F:guanine deaminase activity"/>
    <property type="evidence" value="ECO:0007669"/>
    <property type="project" value="TreeGrafter"/>
</dbReference>
<evidence type="ECO:0000256" key="1">
    <source>
        <dbReference type="ARBA" id="ARBA00001947"/>
    </source>
</evidence>
<comment type="cofactor">
    <cofactor evidence="1">
        <name>Zn(2+)</name>
        <dbReference type="ChEBI" id="CHEBI:29105"/>
    </cofactor>
</comment>
<protein>
    <submittedName>
        <fullName evidence="7">Guanine deaminase-like</fullName>
    </submittedName>
</protein>
<dbReference type="PANTHER" id="PTHR11271:SF6">
    <property type="entry name" value="GUANINE DEAMINASE"/>
    <property type="match status" value="1"/>
</dbReference>
<dbReference type="GeneID" id="103512574"/>
<dbReference type="SUPFAM" id="SSF51556">
    <property type="entry name" value="Metallo-dependent hydrolases"/>
    <property type="match status" value="1"/>
</dbReference>
<gene>
    <name evidence="7" type="primary">LOC103512574</name>
</gene>
<evidence type="ECO:0000313" key="6">
    <source>
        <dbReference type="Proteomes" id="UP000079169"/>
    </source>
</evidence>
<dbReference type="Gene3D" id="2.30.40.10">
    <property type="entry name" value="Urease, subunit C, domain 1"/>
    <property type="match status" value="1"/>
</dbReference>
<dbReference type="RefSeq" id="XP_026681804.1">
    <property type="nucleotide sequence ID" value="XM_026826003.1"/>
</dbReference>
<keyword evidence="2" id="KW-0479">Metal-binding</keyword>
<dbReference type="GO" id="GO:0005829">
    <property type="term" value="C:cytosol"/>
    <property type="evidence" value="ECO:0007669"/>
    <property type="project" value="TreeGrafter"/>
</dbReference>
<evidence type="ECO:0000256" key="3">
    <source>
        <dbReference type="ARBA" id="ARBA00022801"/>
    </source>
</evidence>
<evidence type="ECO:0000256" key="2">
    <source>
        <dbReference type="ARBA" id="ARBA00022723"/>
    </source>
</evidence>
<feature type="domain" description="Amidohydrolase-related" evidence="5">
    <location>
        <begin position="49"/>
        <end position="174"/>
    </location>
</feature>
<dbReference type="PaxDb" id="121845-A0A3Q0J017"/>
<dbReference type="SUPFAM" id="SSF51338">
    <property type="entry name" value="Composite domain of metallo-dependent hydrolases"/>
    <property type="match status" value="1"/>
</dbReference>
<dbReference type="InterPro" id="IPR011059">
    <property type="entry name" value="Metal-dep_hydrolase_composite"/>
</dbReference>
<dbReference type="InterPro" id="IPR051607">
    <property type="entry name" value="Metallo-dep_hydrolases"/>
</dbReference>
<reference evidence="7" key="1">
    <citation type="submission" date="2025-08" db="UniProtKB">
        <authorList>
            <consortium name="RefSeq"/>
        </authorList>
    </citation>
    <scope>IDENTIFICATION</scope>
</reference>
<sequence length="180" mass="20238">MVENMMEVVDMDGHLSVEDGKITEFTADSSRVADLSADSRSHVLTSTQFLLPGFIDAHVHAPQYPNLGLGVDLPLLTWLRTYIFALERKFADLSYATTVYDKVVDRLIANGTTTASYFGTIHTDACLLLADTVHRKGQRGYVGKVNMTVNCESYYRETVQESLQETERFVEEMKNLCSKK</sequence>
<dbReference type="KEGG" id="dci:103512574"/>
<keyword evidence="4" id="KW-0862">Zinc</keyword>
<keyword evidence="6" id="KW-1185">Reference proteome</keyword>
<accession>A0A3Q0J017</accession>
<dbReference type="PANTHER" id="PTHR11271">
    <property type="entry name" value="GUANINE DEAMINASE"/>
    <property type="match status" value="1"/>
</dbReference>
<dbReference type="Proteomes" id="UP000079169">
    <property type="component" value="Unplaced"/>
</dbReference>
<dbReference type="STRING" id="121845.A0A3Q0J017"/>
<dbReference type="UniPathway" id="UPA00603">
    <property type="reaction ID" value="UER00660"/>
</dbReference>
<keyword evidence="3" id="KW-0378">Hydrolase</keyword>